<feature type="domain" description="C2H2-type" evidence="16">
    <location>
        <begin position="363"/>
        <end position="393"/>
    </location>
</feature>
<evidence type="ECO:0000256" key="11">
    <source>
        <dbReference type="ARBA" id="ARBA00023159"/>
    </source>
</evidence>
<evidence type="ECO:0000256" key="13">
    <source>
        <dbReference type="ARBA" id="ARBA00023242"/>
    </source>
</evidence>
<dbReference type="FunFam" id="3.30.160.60:FF:000068">
    <property type="entry name" value="GLI family zinc finger 3"/>
    <property type="match status" value="1"/>
</dbReference>
<evidence type="ECO:0000256" key="5">
    <source>
        <dbReference type="ARBA" id="ARBA00022723"/>
    </source>
</evidence>
<accession>A0A8C5U834</accession>
<dbReference type="PROSITE" id="PS50157">
    <property type="entry name" value="ZINC_FINGER_C2H2_2"/>
    <property type="match status" value="5"/>
</dbReference>
<dbReference type="Proteomes" id="UP000694560">
    <property type="component" value="Unplaced"/>
</dbReference>
<evidence type="ECO:0000256" key="7">
    <source>
        <dbReference type="ARBA" id="ARBA00022771"/>
    </source>
</evidence>
<dbReference type="PANTHER" id="PTHR45718:SF2">
    <property type="entry name" value="ZINC FINGER PROTEIN GLI1"/>
    <property type="match status" value="1"/>
</dbReference>
<dbReference type="GO" id="GO:0000978">
    <property type="term" value="F:RNA polymerase II cis-regulatory region sequence-specific DNA binding"/>
    <property type="evidence" value="ECO:0007669"/>
    <property type="project" value="TreeGrafter"/>
</dbReference>
<feature type="compositionally biased region" description="Polar residues" evidence="15">
    <location>
        <begin position="126"/>
        <end position="138"/>
    </location>
</feature>
<keyword evidence="6" id="KW-0677">Repeat</keyword>
<dbReference type="AlphaFoldDB" id="A0A8C5U834"/>
<dbReference type="GO" id="GO:0008270">
    <property type="term" value="F:zinc ion binding"/>
    <property type="evidence" value="ECO:0007669"/>
    <property type="project" value="UniProtKB-KW"/>
</dbReference>
<keyword evidence="9" id="KW-0805">Transcription regulation</keyword>
<evidence type="ECO:0000256" key="8">
    <source>
        <dbReference type="ARBA" id="ARBA00022833"/>
    </source>
</evidence>
<feature type="domain" description="C2H2-type" evidence="16">
    <location>
        <begin position="332"/>
        <end position="362"/>
    </location>
</feature>
<evidence type="ECO:0000256" key="4">
    <source>
        <dbReference type="ARBA" id="ARBA00022490"/>
    </source>
</evidence>
<dbReference type="InterPro" id="IPR036236">
    <property type="entry name" value="Znf_C2H2_sf"/>
</dbReference>
<feature type="region of interest" description="Disordered" evidence="15">
    <location>
        <begin position="53"/>
        <end position="74"/>
    </location>
</feature>
<keyword evidence="8" id="KW-0862">Zinc</keyword>
<dbReference type="FunFam" id="3.30.160.60:FF:000019">
    <property type="entry name" value="GLI family zinc finger 3"/>
    <property type="match status" value="1"/>
</dbReference>
<proteinExistence type="inferred from homology"/>
<keyword evidence="12" id="KW-0804">Transcription</keyword>
<evidence type="ECO:0000256" key="10">
    <source>
        <dbReference type="ARBA" id="ARBA00023125"/>
    </source>
</evidence>
<keyword evidence="13" id="KW-0539">Nucleus</keyword>
<evidence type="ECO:0000256" key="15">
    <source>
        <dbReference type="SAM" id="MobiDB-lite"/>
    </source>
</evidence>
<dbReference type="FunFam" id="3.30.160.60:FF:000031">
    <property type="entry name" value="GLI family zinc finger 3"/>
    <property type="match status" value="1"/>
</dbReference>
<feature type="domain" description="C2H2-type" evidence="16">
    <location>
        <begin position="236"/>
        <end position="268"/>
    </location>
</feature>
<dbReference type="SMART" id="SM00355">
    <property type="entry name" value="ZnF_C2H2"/>
    <property type="match status" value="5"/>
</dbReference>
<evidence type="ECO:0000313" key="18">
    <source>
        <dbReference type="Proteomes" id="UP000694560"/>
    </source>
</evidence>
<keyword evidence="11" id="KW-0010">Activator</keyword>
<dbReference type="InterPro" id="IPR013087">
    <property type="entry name" value="Znf_C2H2_type"/>
</dbReference>
<keyword evidence="4" id="KW-0963">Cytoplasm</keyword>
<feature type="domain" description="C2H2-type" evidence="16">
    <location>
        <begin position="302"/>
        <end position="331"/>
    </location>
</feature>
<dbReference type="InterPro" id="IPR056436">
    <property type="entry name" value="Znf-C2H2_ZIC1-5/GLI1-3-like"/>
</dbReference>
<dbReference type="OrthoDB" id="3214149at2759"/>
<feature type="region of interest" description="Disordered" evidence="15">
    <location>
        <begin position="525"/>
        <end position="553"/>
    </location>
</feature>
<feature type="region of interest" description="Disordered" evidence="15">
    <location>
        <begin position="191"/>
        <end position="210"/>
    </location>
</feature>
<evidence type="ECO:0000256" key="12">
    <source>
        <dbReference type="ARBA" id="ARBA00023163"/>
    </source>
</evidence>
<sequence>VGTRRDPRAGGYSEHCCLHPPHGPAPTAPGPPGLDFPVCHQPGHRGYGLAPGAEHPGDGSRFSTPRGAGKLGKKRALSISPLSDSSIDLQTVIRTSPNSLVAFINSRCASSGGSYGHLSISTISPSLGYQSPPGQQKGQGHLYTPPQPCGSHELPTRPGLLQHPPARGALKHCQQLKLEWSLSSPLAAKFPEERSEGDISSPASTGTQDPLLGMLDVREELEKEDGKPECEAVYETNCYWDGCAKEFDTQEQLVHHINNEHIHGEKKEFVCHWAACSREQRPFKAQYMLVVHMRRHTGEKPHKCTFEGCNKAYSRLENLKTHLRSHTGEKPYVCEHEGCNKAFSNASDRAKHQNRTHSNEKPYVCKIPGCTKRYTDPSSLRKHVKTVHGPDAHVTKKHRGDVGPGRALPTPSTLQDMKQEKDVNGSSEARKDDGKLLVPDLALKPQPSPGGQSSCSSDHSPLGSTTNNDSGVEMAGNAGGSYEDLSTLEDVMPGEPMGTSGLMALHKLENLRIDKLKQLRKPAASKGLNLPPIPGAGLPGEVSGLPVPPPASHRRITELSTAELGLAALGERRSSGTSTVSSAYTVSRRSSLVSPYLGGPCPGGDTGALPGGTCPVDGYDAVSPDESRRSGDAAVCGGLPGVGNLTPAQRYRLKAKYAAATGGPPPTPLPGRCVANGLLRRHSSNEHPGYPGGVPAHLAPRHGVRRASDPARTVAKPPAPPRVQRFKSVGNVSVPGAGRTALQPLSGSEVNLQRHGFSPRPPSITENVFLESMGGSGPESGLLEMDQYLGYPEESFPCQGAGVELQGGIYGAHRTMGGTHGDMEEGLLQPEFSLPQCQMNQHFPSLPLPPLSGQHCPHQSVEYPHPSACGQHPRLVNSCQDGGFSGGHRFNRLQIKSEQRYPAPAPALAPCSSAKLAGPPLSPAAFGHAVDVGPGGYPPSGPAPGGYMGIASPGARRAQTPTLQTKEVMVRNYVEAQQALMWGEQNTSKGGTAGMGLGNEPGQCQAMPAPPYLSPRYCGYQAKPDHLQSLPEPQHLLSPPCFNPEMVPHPPGGPKPPGHQTGLSYPGGLAQPGHVYEGVDSSARRLPRLPPARPVPEGPGNLPLYYPGQGPHGQGGKGGHKLLGQVPASCGGSGHYGGGPEGLKNTSCYYLDSSEQVANSLDSLDLENTHLDFAAIVEDVETPTSSAARTPQPGRGAPVALLRGCQHGSGGYELHD</sequence>
<dbReference type="PROSITE" id="PS00028">
    <property type="entry name" value="ZINC_FINGER_C2H2_1"/>
    <property type="match status" value="4"/>
</dbReference>
<feature type="compositionally biased region" description="Basic and acidic residues" evidence="15">
    <location>
        <begin position="417"/>
        <end position="435"/>
    </location>
</feature>
<dbReference type="PANTHER" id="PTHR45718">
    <property type="entry name" value="TRANSCRIPTIONAL ACTIVATOR CUBITUS INTERRUPTUS"/>
    <property type="match status" value="1"/>
</dbReference>
<dbReference type="Pfam" id="PF00096">
    <property type="entry name" value="zf-C2H2"/>
    <property type="match status" value="3"/>
</dbReference>
<dbReference type="GO" id="GO:0005737">
    <property type="term" value="C:cytoplasm"/>
    <property type="evidence" value="ECO:0007669"/>
    <property type="project" value="UniProtKB-SubCell"/>
</dbReference>
<dbReference type="SUPFAM" id="SSF57667">
    <property type="entry name" value="beta-beta-alpha zinc fingers"/>
    <property type="match status" value="3"/>
</dbReference>
<dbReference type="Pfam" id="PF23561">
    <property type="entry name" value="zf-C2H2_15"/>
    <property type="match status" value="1"/>
</dbReference>
<evidence type="ECO:0000256" key="3">
    <source>
        <dbReference type="ARBA" id="ARBA00010831"/>
    </source>
</evidence>
<feature type="compositionally biased region" description="Low complexity" evidence="15">
    <location>
        <begin position="449"/>
        <end position="461"/>
    </location>
</feature>
<evidence type="ECO:0000313" key="17">
    <source>
        <dbReference type="Ensembl" id="ENSMCSP00000016871.1"/>
    </source>
</evidence>
<dbReference type="GO" id="GO:0007224">
    <property type="term" value="P:smoothened signaling pathway"/>
    <property type="evidence" value="ECO:0007669"/>
    <property type="project" value="TreeGrafter"/>
</dbReference>
<keyword evidence="7 14" id="KW-0863">Zinc-finger</keyword>
<dbReference type="Ensembl" id="ENSMCST00000017301.1">
    <property type="protein sequence ID" value="ENSMCSP00000016871.1"/>
    <property type="gene ID" value="ENSMCSG00000011851.1"/>
</dbReference>
<reference evidence="17" key="2">
    <citation type="submission" date="2025-09" db="UniProtKB">
        <authorList>
            <consortium name="Ensembl"/>
        </authorList>
    </citation>
    <scope>IDENTIFICATION</scope>
</reference>
<evidence type="ECO:0000256" key="9">
    <source>
        <dbReference type="ARBA" id="ARBA00023015"/>
    </source>
</evidence>
<dbReference type="FunFam" id="3.30.160.60:FF:000048">
    <property type="entry name" value="GLI family zinc finger 3"/>
    <property type="match status" value="1"/>
</dbReference>
<evidence type="ECO:0000256" key="2">
    <source>
        <dbReference type="ARBA" id="ARBA00004496"/>
    </source>
</evidence>
<feature type="region of interest" description="Disordered" evidence="15">
    <location>
        <begin position="126"/>
        <end position="165"/>
    </location>
</feature>
<reference evidence="17" key="1">
    <citation type="submission" date="2025-08" db="UniProtKB">
        <authorList>
            <consortium name="Ensembl"/>
        </authorList>
    </citation>
    <scope>IDENTIFICATION</scope>
</reference>
<keyword evidence="10" id="KW-0238">DNA-binding</keyword>
<name>A0A8C5U834_9PASS</name>
<keyword evidence="18" id="KW-1185">Reference proteome</keyword>
<comment type="similarity">
    <text evidence="3">Belongs to the GLI C2H2-type zinc-finger protein family.</text>
</comment>
<keyword evidence="5" id="KW-0479">Metal-binding</keyword>
<dbReference type="GO" id="GO:0005634">
    <property type="term" value="C:nucleus"/>
    <property type="evidence" value="ECO:0007669"/>
    <property type="project" value="UniProtKB-SubCell"/>
</dbReference>
<dbReference type="Gene3D" id="3.30.160.60">
    <property type="entry name" value="Classic Zinc Finger"/>
    <property type="match status" value="5"/>
</dbReference>
<dbReference type="GO" id="GO:0000981">
    <property type="term" value="F:DNA-binding transcription factor activity, RNA polymerase II-specific"/>
    <property type="evidence" value="ECO:0007669"/>
    <property type="project" value="TreeGrafter"/>
</dbReference>
<evidence type="ECO:0000259" key="16">
    <source>
        <dbReference type="PROSITE" id="PS50157"/>
    </source>
</evidence>
<organism evidence="17 18">
    <name type="scientific">Malurus cyaneus samueli</name>
    <dbReference type="NCBI Taxonomy" id="2593467"/>
    <lineage>
        <taxon>Eukaryota</taxon>
        <taxon>Metazoa</taxon>
        <taxon>Chordata</taxon>
        <taxon>Craniata</taxon>
        <taxon>Vertebrata</taxon>
        <taxon>Euteleostomi</taxon>
        <taxon>Archelosauria</taxon>
        <taxon>Archosauria</taxon>
        <taxon>Dinosauria</taxon>
        <taxon>Saurischia</taxon>
        <taxon>Theropoda</taxon>
        <taxon>Coelurosauria</taxon>
        <taxon>Aves</taxon>
        <taxon>Neognathae</taxon>
        <taxon>Neoaves</taxon>
        <taxon>Telluraves</taxon>
        <taxon>Australaves</taxon>
        <taxon>Passeriformes</taxon>
        <taxon>Meliphagoidea</taxon>
        <taxon>Maluridae</taxon>
        <taxon>Malurus</taxon>
    </lineage>
</organism>
<feature type="domain" description="C2H2-type" evidence="16">
    <location>
        <begin position="274"/>
        <end position="301"/>
    </location>
</feature>
<evidence type="ECO:0000256" key="6">
    <source>
        <dbReference type="ARBA" id="ARBA00022737"/>
    </source>
</evidence>
<protein>
    <submittedName>
        <fullName evidence="17">GLI family zinc finger 1</fullName>
    </submittedName>
</protein>
<dbReference type="InterPro" id="IPR043359">
    <property type="entry name" value="GLI-like"/>
</dbReference>
<evidence type="ECO:0000256" key="1">
    <source>
        <dbReference type="ARBA" id="ARBA00004123"/>
    </source>
</evidence>
<evidence type="ECO:0000256" key="14">
    <source>
        <dbReference type="PROSITE-ProRule" id="PRU00042"/>
    </source>
</evidence>
<dbReference type="FunFam" id="3.30.160.60:FF:000036">
    <property type="entry name" value="GLI family zinc finger 3"/>
    <property type="match status" value="1"/>
</dbReference>
<feature type="region of interest" description="Disordered" evidence="15">
    <location>
        <begin position="376"/>
        <end position="494"/>
    </location>
</feature>
<comment type="subcellular location">
    <subcellularLocation>
        <location evidence="2">Cytoplasm</location>
    </subcellularLocation>
    <subcellularLocation>
        <location evidence="1">Nucleus</location>
    </subcellularLocation>
</comment>